<evidence type="ECO:0000256" key="7">
    <source>
        <dbReference type="ARBA" id="ARBA00022777"/>
    </source>
</evidence>
<dbReference type="Proteomes" id="UP000181917">
    <property type="component" value="Unassembled WGS sequence"/>
</dbReference>
<comment type="cofactor">
    <cofactor evidence="2">
        <name>a divalent metal cation</name>
        <dbReference type="ChEBI" id="CHEBI:60240"/>
    </cofactor>
</comment>
<sequence>MSAVVKNALAMIGVRKQFHELNLRYRVFLSQMPLVICVALVALVAAIFFPTTLDNVAFQAGLIMLAILTAASFLVPWDRLPYPTYWVIPLLDFVVVAALRTGGAESLSGLSMLAVFPVFWLAWSGIAPVTARIISFFAPLLLVWVPVLTSGEPVTAAGLADPFLIPIIMLAICVTASIFSLSETDKQGVLEAKDRELQAVLDETRDRSRLMQTMMDTVGVGLVAVDKDGHDILMNRRQLQNHMLAAPPGNNDPNERQLHVYKPDRTSPIPPEERPVLRAVRGETFSDELVWIGEGKQQRAMSISARSMRDDDGTFAGSVVAFSDVTDLVNALAAKDDFVASVSHELRTPLTSIIGYLDLALEETQLKDPDGSMAVCLSVALRNAERLLQLVSDLLTTASGPAKIEQRSADLAEVIASCLASATPRAEEAGVVLVNESPDDLEAFIDHDRMCQVMDNLLSNAIKYSPAGGRVTVSAWRAEGSVGFEVEDHGMGIAEEDRGGVFTKFFRTPTVRRAAIPGVGLGLVITKAIVEAHGGTIDFTSELGKGTTFRVLLPAHGGDPVRPTEAASADRI</sequence>
<dbReference type="GO" id="GO:0005509">
    <property type="term" value="F:calcium ion binding"/>
    <property type="evidence" value="ECO:0007669"/>
    <property type="project" value="UniProtKB-ARBA"/>
</dbReference>
<dbReference type="GO" id="GO:0005886">
    <property type="term" value="C:plasma membrane"/>
    <property type="evidence" value="ECO:0007669"/>
    <property type="project" value="UniProtKB-SubCell"/>
</dbReference>
<dbReference type="RefSeq" id="WP_074698736.1">
    <property type="nucleotide sequence ID" value="NZ_CP018863.1"/>
</dbReference>
<dbReference type="FunFam" id="1.10.287.130:FF:000001">
    <property type="entry name" value="Two-component sensor histidine kinase"/>
    <property type="match status" value="1"/>
</dbReference>
<evidence type="ECO:0000313" key="12">
    <source>
        <dbReference type="EMBL" id="SDQ25434.1"/>
    </source>
</evidence>
<evidence type="ECO:0000259" key="11">
    <source>
        <dbReference type="PROSITE" id="PS50109"/>
    </source>
</evidence>
<protein>
    <recommendedName>
        <fullName evidence="4">histidine kinase</fullName>
        <ecNumber evidence="4">2.7.13.3</ecNumber>
    </recommendedName>
</protein>
<dbReference type="PANTHER" id="PTHR43047:SF72">
    <property type="entry name" value="OSMOSENSING HISTIDINE PROTEIN KINASE SLN1"/>
    <property type="match status" value="1"/>
</dbReference>
<dbReference type="Gene3D" id="3.30.565.10">
    <property type="entry name" value="Histidine kinase-like ATPase, C-terminal domain"/>
    <property type="match status" value="1"/>
</dbReference>
<dbReference type="Pfam" id="PF00512">
    <property type="entry name" value="HisKA"/>
    <property type="match status" value="1"/>
</dbReference>
<dbReference type="EMBL" id="FNKH01000002">
    <property type="protein sequence ID" value="SDQ25434.1"/>
    <property type="molecule type" value="Genomic_DNA"/>
</dbReference>
<feature type="transmembrane region" description="Helical" evidence="10">
    <location>
        <begin position="25"/>
        <end position="50"/>
    </location>
</feature>
<keyword evidence="5" id="KW-0597">Phosphoprotein</keyword>
<keyword evidence="10" id="KW-0812">Transmembrane</keyword>
<feature type="transmembrane region" description="Helical" evidence="10">
    <location>
        <begin position="107"/>
        <end position="126"/>
    </location>
</feature>
<name>A0A1H0ZDF4_9MICC</name>
<evidence type="ECO:0000256" key="6">
    <source>
        <dbReference type="ARBA" id="ARBA00022679"/>
    </source>
</evidence>
<dbReference type="GO" id="GO:0000155">
    <property type="term" value="F:phosphorelay sensor kinase activity"/>
    <property type="evidence" value="ECO:0007669"/>
    <property type="project" value="InterPro"/>
</dbReference>
<dbReference type="SUPFAM" id="SSF47384">
    <property type="entry name" value="Homodimeric domain of signal transducing histidine kinase"/>
    <property type="match status" value="1"/>
</dbReference>
<evidence type="ECO:0000256" key="3">
    <source>
        <dbReference type="ARBA" id="ARBA00004236"/>
    </source>
</evidence>
<dbReference type="InterPro" id="IPR004358">
    <property type="entry name" value="Sig_transdc_His_kin-like_C"/>
</dbReference>
<dbReference type="SMART" id="SM00388">
    <property type="entry name" value="HisKA"/>
    <property type="match status" value="1"/>
</dbReference>
<dbReference type="GO" id="GO:0009927">
    <property type="term" value="F:histidine phosphotransfer kinase activity"/>
    <property type="evidence" value="ECO:0007669"/>
    <property type="project" value="TreeGrafter"/>
</dbReference>
<evidence type="ECO:0000256" key="8">
    <source>
        <dbReference type="ARBA" id="ARBA00023012"/>
    </source>
</evidence>
<keyword evidence="6" id="KW-0808">Transferase</keyword>
<dbReference type="InterPro" id="IPR005467">
    <property type="entry name" value="His_kinase_dom"/>
</dbReference>
<dbReference type="STRING" id="37928.SAMN04489742_0285"/>
<dbReference type="InterPro" id="IPR036890">
    <property type="entry name" value="HATPase_C_sf"/>
</dbReference>
<dbReference type="InterPro" id="IPR003661">
    <property type="entry name" value="HisK_dim/P_dom"/>
</dbReference>
<keyword evidence="13" id="KW-1185">Reference proteome</keyword>
<dbReference type="InterPro" id="IPR036097">
    <property type="entry name" value="HisK_dim/P_sf"/>
</dbReference>
<gene>
    <name evidence="12" type="ORF">SAMN04489742_0285</name>
</gene>
<dbReference type="SMART" id="SM00387">
    <property type="entry name" value="HATPase_c"/>
    <property type="match status" value="1"/>
</dbReference>
<evidence type="ECO:0000256" key="1">
    <source>
        <dbReference type="ARBA" id="ARBA00000085"/>
    </source>
</evidence>
<dbReference type="KEGG" id="acry:AC20117_15840"/>
<keyword evidence="9 10" id="KW-0472">Membrane</keyword>
<proteinExistence type="predicted"/>
<dbReference type="InterPro" id="IPR003594">
    <property type="entry name" value="HATPase_dom"/>
</dbReference>
<evidence type="ECO:0000256" key="5">
    <source>
        <dbReference type="ARBA" id="ARBA00022553"/>
    </source>
</evidence>
<keyword evidence="8" id="KW-0902">Two-component regulatory system</keyword>
<accession>A0A1H0ZDF4</accession>
<keyword evidence="7 12" id="KW-0418">Kinase</keyword>
<dbReference type="Gene3D" id="3.30.450.20">
    <property type="entry name" value="PAS domain"/>
    <property type="match status" value="1"/>
</dbReference>
<feature type="transmembrane region" description="Helical" evidence="10">
    <location>
        <begin position="133"/>
        <end position="151"/>
    </location>
</feature>
<dbReference type="Gene3D" id="1.10.287.130">
    <property type="match status" value="1"/>
</dbReference>
<feature type="domain" description="Histidine kinase" evidence="11">
    <location>
        <begin position="341"/>
        <end position="557"/>
    </location>
</feature>
<organism evidence="12 13">
    <name type="scientific">Crystallibacter crystallopoietes</name>
    <dbReference type="NCBI Taxonomy" id="37928"/>
    <lineage>
        <taxon>Bacteria</taxon>
        <taxon>Bacillati</taxon>
        <taxon>Actinomycetota</taxon>
        <taxon>Actinomycetes</taxon>
        <taxon>Micrococcales</taxon>
        <taxon>Micrococcaceae</taxon>
        <taxon>Crystallibacter</taxon>
    </lineage>
</organism>
<dbReference type="CDD" id="cd00082">
    <property type="entry name" value="HisKA"/>
    <property type="match status" value="1"/>
</dbReference>
<evidence type="ECO:0000256" key="9">
    <source>
        <dbReference type="ARBA" id="ARBA00023136"/>
    </source>
</evidence>
<feature type="transmembrane region" description="Helical" evidence="10">
    <location>
        <begin position="82"/>
        <end position="101"/>
    </location>
</feature>
<feature type="transmembrane region" description="Helical" evidence="10">
    <location>
        <begin position="163"/>
        <end position="181"/>
    </location>
</feature>
<dbReference type="PRINTS" id="PR00344">
    <property type="entry name" value="BCTRLSENSOR"/>
</dbReference>
<dbReference type="CDD" id="cd00075">
    <property type="entry name" value="HATPase"/>
    <property type="match status" value="1"/>
</dbReference>
<dbReference type="InterPro" id="IPR035965">
    <property type="entry name" value="PAS-like_dom_sf"/>
</dbReference>
<dbReference type="SUPFAM" id="SSF55874">
    <property type="entry name" value="ATPase domain of HSP90 chaperone/DNA topoisomerase II/histidine kinase"/>
    <property type="match status" value="1"/>
</dbReference>
<reference evidence="12 13" key="1">
    <citation type="submission" date="2016-10" db="EMBL/GenBank/DDBJ databases">
        <authorList>
            <person name="de Groot N.N."/>
        </authorList>
    </citation>
    <scope>NUCLEOTIDE SEQUENCE [LARGE SCALE GENOMIC DNA]</scope>
    <source>
        <strain evidence="12 13">DSM 20117</strain>
    </source>
</reference>
<comment type="catalytic activity">
    <reaction evidence="1">
        <text>ATP + protein L-histidine = ADP + protein N-phospho-L-histidine.</text>
        <dbReference type="EC" id="2.7.13.3"/>
    </reaction>
</comment>
<dbReference type="OrthoDB" id="9757990at2"/>
<comment type="subcellular location">
    <subcellularLocation>
        <location evidence="3">Cell membrane</location>
    </subcellularLocation>
</comment>
<evidence type="ECO:0000313" key="13">
    <source>
        <dbReference type="Proteomes" id="UP000181917"/>
    </source>
</evidence>
<evidence type="ECO:0000256" key="4">
    <source>
        <dbReference type="ARBA" id="ARBA00012438"/>
    </source>
</evidence>
<dbReference type="FunFam" id="3.30.565.10:FF:000006">
    <property type="entry name" value="Sensor histidine kinase WalK"/>
    <property type="match status" value="1"/>
</dbReference>
<evidence type="ECO:0000256" key="10">
    <source>
        <dbReference type="SAM" id="Phobius"/>
    </source>
</evidence>
<dbReference type="SUPFAM" id="SSF55785">
    <property type="entry name" value="PYP-like sensor domain (PAS domain)"/>
    <property type="match status" value="1"/>
</dbReference>
<dbReference type="PROSITE" id="PS50109">
    <property type="entry name" value="HIS_KIN"/>
    <property type="match status" value="1"/>
</dbReference>
<dbReference type="Pfam" id="PF02518">
    <property type="entry name" value="HATPase_c"/>
    <property type="match status" value="1"/>
</dbReference>
<dbReference type="EC" id="2.7.13.3" evidence="4"/>
<dbReference type="AlphaFoldDB" id="A0A1H0ZDF4"/>
<keyword evidence="10" id="KW-1133">Transmembrane helix</keyword>
<feature type="transmembrane region" description="Helical" evidence="10">
    <location>
        <begin position="56"/>
        <end position="75"/>
    </location>
</feature>
<evidence type="ECO:0000256" key="2">
    <source>
        <dbReference type="ARBA" id="ARBA00001968"/>
    </source>
</evidence>
<dbReference type="PANTHER" id="PTHR43047">
    <property type="entry name" value="TWO-COMPONENT HISTIDINE PROTEIN KINASE"/>
    <property type="match status" value="1"/>
</dbReference>